<accession>A0A0J9GSF9</accession>
<feature type="chain" id="PRO_5005319949" evidence="1">
    <location>
        <begin position="25"/>
        <end position="396"/>
    </location>
</feature>
<dbReference type="Gene3D" id="1.25.40.10">
    <property type="entry name" value="Tetratricopeptide repeat domain"/>
    <property type="match status" value="3"/>
</dbReference>
<dbReference type="SUPFAM" id="SSF81901">
    <property type="entry name" value="HCP-like"/>
    <property type="match status" value="2"/>
</dbReference>
<dbReference type="PATRIC" id="fig|1675527.3.peg.1472"/>
<evidence type="ECO:0000313" key="2">
    <source>
        <dbReference type="EMBL" id="KMW56433.1"/>
    </source>
</evidence>
<reference evidence="2 3" key="1">
    <citation type="submission" date="2015-06" db="EMBL/GenBank/DDBJ databases">
        <title>Draft genome sequence of an Alphaproteobacteria species associated to the Mediterranean sponge Oscarella lobularis.</title>
        <authorList>
            <person name="Jourda C."/>
            <person name="Santini S."/>
            <person name="Claverie J.-M."/>
        </authorList>
    </citation>
    <scope>NUCLEOTIDE SEQUENCE [LARGE SCALE GENOMIC DNA]</scope>
    <source>
        <strain evidence="2">IGS</strain>
    </source>
</reference>
<dbReference type="RefSeq" id="WP_049642324.1">
    <property type="nucleotide sequence ID" value="NZ_LFTY01000002.1"/>
</dbReference>
<dbReference type="SMART" id="SM00671">
    <property type="entry name" value="SEL1"/>
    <property type="match status" value="8"/>
</dbReference>
<feature type="signal peptide" evidence="1">
    <location>
        <begin position="1"/>
        <end position="24"/>
    </location>
</feature>
<dbReference type="STRING" id="1675527.AIOL_001387"/>
<dbReference type="OrthoDB" id="5321503at2"/>
<keyword evidence="3" id="KW-1185">Reference proteome</keyword>
<sequence>MKLLPALSFAIALAVYLIAAPGFAQSLSEIRAAANAGDAGAQFALAERYRTGAGVLQNNAAAAAWYERAVAQNEPRAANALGGMLLVGLGVEKDPKRGIALLRDAAASGDPGFMFQLGSALNQGLHGAPEPAAAAEQFRAAAALGHDNAMVSLGLLLQEGSGVAQDFTRALELYQGPAERGHARAQNNLGLLYVRGDGVATDYDAAFAWFQKAAELGLPEGMKNLAVMYENGFGTEVDEDRAAELLRMAVADTAAQELQLVFDARLKPISADKLELYVGGAELGDPLANYYLGHYLLSAEAADIGDYREAARAFKLAAQAGLPAAMANYGMLLFGGRGVLQDFETGYAWLTLAGSLGDASMISLRDKFALQMPVSQVNAAQALAEQLWAEVVEGRP</sequence>
<dbReference type="InterPro" id="IPR050767">
    <property type="entry name" value="Sel1_AlgK"/>
</dbReference>
<dbReference type="PANTHER" id="PTHR11102">
    <property type="entry name" value="SEL-1-LIKE PROTEIN"/>
    <property type="match status" value="1"/>
</dbReference>
<evidence type="ECO:0000313" key="3">
    <source>
        <dbReference type="Proteomes" id="UP000037178"/>
    </source>
</evidence>
<gene>
    <name evidence="2" type="ORF">AIOL_001387</name>
</gene>
<proteinExistence type="predicted"/>
<keyword evidence="1" id="KW-0732">Signal</keyword>
<dbReference type="InterPro" id="IPR011990">
    <property type="entry name" value="TPR-like_helical_dom_sf"/>
</dbReference>
<dbReference type="EMBL" id="LFTY01000002">
    <property type="protein sequence ID" value="KMW56433.1"/>
    <property type="molecule type" value="Genomic_DNA"/>
</dbReference>
<dbReference type="AlphaFoldDB" id="A0A0J9GSF9"/>
<protein>
    <submittedName>
        <fullName evidence="2">Tetratricopeptide repeat family protein</fullName>
    </submittedName>
</protein>
<organism evidence="2 3">
    <name type="scientific">Candidatus Rhodobacter oscarellae</name>
    <dbReference type="NCBI Taxonomy" id="1675527"/>
    <lineage>
        <taxon>Bacteria</taxon>
        <taxon>Pseudomonadati</taxon>
        <taxon>Pseudomonadota</taxon>
        <taxon>Alphaproteobacteria</taxon>
        <taxon>Rhodobacterales</taxon>
        <taxon>Rhodobacter group</taxon>
        <taxon>Rhodobacter</taxon>
    </lineage>
</organism>
<dbReference type="Pfam" id="PF08238">
    <property type="entry name" value="Sel1"/>
    <property type="match status" value="7"/>
</dbReference>
<comment type="caution">
    <text evidence="2">The sequence shown here is derived from an EMBL/GenBank/DDBJ whole genome shotgun (WGS) entry which is preliminary data.</text>
</comment>
<dbReference type="PANTHER" id="PTHR11102:SF160">
    <property type="entry name" value="ERAD-ASSOCIATED E3 UBIQUITIN-PROTEIN LIGASE COMPONENT HRD3"/>
    <property type="match status" value="1"/>
</dbReference>
<name>A0A0J9GSF9_9RHOB</name>
<dbReference type="InterPro" id="IPR006597">
    <property type="entry name" value="Sel1-like"/>
</dbReference>
<evidence type="ECO:0000256" key="1">
    <source>
        <dbReference type="SAM" id="SignalP"/>
    </source>
</evidence>
<dbReference type="Proteomes" id="UP000037178">
    <property type="component" value="Unassembled WGS sequence"/>
</dbReference>